<evidence type="ECO:0000259" key="6">
    <source>
        <dbReference type="PROSITE" id="PS00624"/>
    </source>
</evidence>
<evidence type="ECO:0000256" key="4">
    <source>
        <dbReference type="PIRSR" id="PIRSR000137-3"/>
    </source>
</evidence>
<dbReference type="RefSeq" id="XP_039143517.1">
    <property type="nucleotide sequence ID" value="XM_039287583.1"/>
</dbReference>
<dbReference type="PANTHER" id="PTHR45968:SF5">
    <property type="entry name" value="PROTEIN HOTHEAD"/>
    <property type="match status" value="1"/>
</dbReference>
<dbReference type="PIRSF" id="PIRSF000137">
    <property type="entry name" value="Alcohol_oxidase"/>
    <property type="match status" value="1"/>
</dbReference>
<dbReference type="GO" id="GO:0016614">
    <property type="term" value="F:oxidoreductase activity, acting on CH-OH group of donors"/>
    <property type="evidence" value="ECO:0007669"/>
    <property type="project" value="InterPro"/>
</dbReference>
<feature type="chain" id="PRO_5044231635" evidence="5">
    <location>
        <begin position="26"/>
        <end position="600"/>
    </location>
</feature>
<dbReference type="InterPro" id="IPR012132">
    <property type="entry name" value="GMC_OxRdtase"/>
</dbReference>
<protein>
    <submittedName>
        <fullName evidence="8">Protein HOTHEAD-like isoform X1</fullName>
    </submittedName>
</protein>
<dbReference type="Pfam" id="PF00732">
    <property type="entry name" value="GMC_oxred_N"/>
    <property type="match status" value="1"/>
</dbReference>
<dbReference type="PANTHER" id="PTHR45968">
    <property type="entry name" value="OSJNBA0019K04.7 PROTEIN"/>
    <property type="match status" value="1"/>
</dbReference>
<evidence type="ECO:0000313" key="8">
    <source>
        <dbReference type="RefSeq" id="XP_039143517.1"/>
    </source>
</evidence>
<feature type="binding site" evidence="3">
    <location>
        <begin position="529"/>
        <end position="530"/>
    </location>
    <ligand>
        <name>FAD</name>
        <dbReference type="ChEBI" id="CHEBI:57692"/>
    </ligand>
</feature>
<dbReference type="SUPFAM" id="SSF51905">
    <property type="entry name" value="FAD/NAD(P)-binding domain"/>
    <property type="match status" value="1"/>
</dbReference>
<comment type="cofactor">
    <cofactor evidence="3">
        <name>FAD</name>
        <dbReference type="ChEBI" id="CHEBI:57692"/>
    </cofactor>
</comment>
<feature type="binding site" evidence="3">
    <location>
        <begin position="489"/>
        <end position="490"/>
    </location>
    <ligand>
        <name>FAD</name>
        <dbReference type="ChEBI" id="CHEBI:57692"/>
    </ligand>
</feature>
<accession>A0AB40CYJ4</accession>
<feature type="binding site" evidence="3">
    <location>
        <position position="125"/>
    </location>
    <ligand>
        <name>FAD</name>
        <dbReference type="ChEBI" id="CHEBI:57692"/>
    </ligand>
</feature>
<dbReference type="InterPro" id="IPR007867">
    <property type="entry name" value="GMC_OxRtase_C"/>
</dbReference>
<evidence type="ECO:0000256" key="2">
    <source>
        <dbReference type="ARBA" id="ARBA00022729"/>
    </source>
</evidence>
<dbReference type="AlphaFoldDB" id="A0AB40CYJ4"/>
<keyword evidence="2 5" id="KW-0732">Signal</keyword>
<dbReference type="Gene3D" id="3.50.50.60">
    <property type="entry name" value="FAD/NAD(P)-binding domain"/>
    <property type="match status" value="1"/>
</dbReference>
<dbReference type="GO" id="GO:0050660">
    <property type="term" value="F:flavin adenine dinucleotide binding"/>
    <property type="evidence" value="ECO:0007669"/>
    <property type="project" value="InterPro"/>
</dbReference>
<feature type="binding site" evidence="3">
    <location>
        <begin position="79"/>
        <end position="80"/>
    </location>
    <ligand>
        <name>FAD</name>
        <dbReference type="ChEBI" id="CHEBI:57692"/>
    </ligand>
</feature>
<comment type="similarity">
    <text evidence="1">Belongs to the GMC oxidoreductase family.</text>
</comment>
<name>A0AB40CYJ4_DIOCR</name>
<keyword evidence="7" id="KW-1185">Reference proteome</keyword>
<dbReference type="InterPro" id="IPR000172">
    <property type="entry name" value="GMC_OxRdtase_N"/>
</dbReference>
<feature type="signal peptide" evidence="5">
    <location>
        <begin position="1"/>
        <end position="25"/>
    </location>
</feature>
<keyword evidence="3" id="KW-0285">Flavoprotein</keyword>
<reference evidence="8" key="1">
    <citation type="submission" date="2025-08" db="UniProtKB">
        <authorList>
            <consortium name="RefSeq"/>
        </authorList>
    </citation>
    <scope>IDENTIFICATION</scope>
</reference>
<dbReference type="Pfam" id="PF05199">
    <property type="entry name" value="GMC_oxred_C"/>
    <property type="match status" value="1"/>
</dbReference>
<dbReference type="Gene3D" id="3.30.410.40">
    <property type="match status" value="1"/>
</dbReference>
<feature type="disulfide bond" evidence="4">
    <location>
        <begin position="425"/>
        <end position="481"/>
    </location>
</feature>
<gene>
    <name evidence="8" type="primary">LOC120280667</name>
</gene>
<sequence>MARQKDDLFFFLFIFILASLYPSHGNFSQANNKQPNFRNASSFSSMPNLPYDYIVVGGGTAGCPLAATLSEKFRVLVLERGGSPYGNANISRLENFNINLAHSTPTSPVQRFLSTDGVFNHRARVLGGNTCINGGFYSRAQPSFVRNAGWDEVLVNESYKWVEDKIVFLKAAAPWQSAVKDGLLEVGVTPFNGYTYQHINGTKFGGSIFDNNGFRHTAADLLAAGNPRNLHVFIYATVQKIVFDTKDTNPKAIGVIFIDENGNQHEASIKANERSEVLLTSGAIGTPQLLLLSGVGPEEDLQKMNITVILNNEHVGKEMADNPSNNIQIPTPEPQKQSQPQVVGITTKGFYVESTSGFGQNNDSIIIVKDGNMSELKEVFRGGSIFEKIIGPLSKGNLSLINTNVTSNPAVTFNYFAEPEDLRRCVTGVSLLLKIAKTRPMIELMGNLSYTDEMLLNMSVNAKINLIPKSGNETKSLAEFCKRSVTTLWHYHGGCIVGKVVDKDYKVIGVGNLRVGDSSLFVESPGTNPQATVMMLGRMMGVKMIKERGRLARDHHYKKLMNYKPKFRNKIFSVSNCNRLETESKSVSKLEMEYSSVSNI</sequence>
<evidence type="ECO:0000256" key="1">
    <source>
        <dbReference type="ARBA" id="ARBA00010790"/>
    </source>
</evidence>
<dbReference type="PROSITE" id="PS00624">
    <property type="entry name" value="GMC_OXRED_2"/>
    <property type="match status" value="1"/>
</dbReference>
<feature type="domain" description="Glucose-methanol-choline oxidoreductase N-terminal" evidence="6">
    <location>
        <begin position="282"/>
        <end position="296"/>
    </location>
</feature>
<dbReference type="InterPro" id="IPR051871">
    <property type="entry name" value="GMC_Oxidoreductase-Related"/>
</dbReference>
<keyword evidence="3" id="KW-0274">FAD</keyword>
<evidence type="ECO:0000256" key="3">
    <source>
        <dbReference type="PIRSR" id="PIRSR000137-2"/>
    </source>
</evidence>
<keyword evidence="4" id="KW-1015">Disulfide bond</keyword>
<evidence type="ECO:0000313" key="7">
    <source>
        <dbReference type="Proteomes" id="UP001515500"/>
    </source>
</evidence>
<dbReference type="InterPro" id="IPR036188">
    <property type="entry name" value="FAD/NAD-bd_sf"/>
</dbReference>
<organism evidence="7 8">
    <name type="scientific">Dioscorea cayennensis subsp. rotundata</name>
    <name type="common">White Guinea yam</name>
    <name type="synonym">Dioscorea rotundata</name>
    <dbReference type="NCBI Taxonomy" id="55577"/>
    <lineage>
        <taxon>Eukaryota</taxon>
        <taxon>Viridiplantae</taxon>
        <taxon>Streptophyta</taxon>
        <taxon>Embryophyta</taxon>
        <taxon>Tracheophyta</taxon>
        <taxon>Spermatophyta</taxon>
        <taxon>Magnoliopsida</taxon>
        <taxon>Liliopsida</taxon>
        <taxon>Dioscoreales</taxon>
        <taxon>Dioscoreaceae</taxon>
        <taxon>Dioscorea</taxon>
    </lineage>
</organism>
<dbReference type="SUPFAM" id="SSF54373">
    <property type="entry name" value="FAD-linked reductases, C-terminal domain"/>
    <property type="match status" value="1"/>
</dbReference>
<proteinExistence type="inferred from homology"/>
<evidence type="ECO:0000256" key="5">
    <source>
        <dbReference type="SAM" id="SignalP"/>
    </source>
</evidence>
<dbReference type="Proteomes" id="UP001515500">
    <property type="component" value="Chromosome 17"/>
</dbReference>
<dbReference type="GeneID" id="120280667"/>
<feature type="binding site" evidence="3">
    <location>
        <position position="238"/>
    </location>
    <ligand>
        <name>FAD</name>
        <dbReference type="ChEBI" id="CHEBI:57692"/>
    </ligand>
</feature>